<gene>
    <name evidence="1" type="ORF">CQ12_21450</name>
</gene>
<proteinExistence type="predicted"/>
<dbReference type="AlphaFoldDB" id="A0A0R3LSP4"/>
<reference evidence="1 2" key="1">
    <citation type="submission" date="2014-03" db="EMBL/GenBank/DDBJ databases">
        <title>Bradyrhizobium valentinum sp. nov., isolated from effective nodules of Lupinus mariae-josephae, a lupine endemic of basic-lime soils in Eastern Spain.</title>
        <authorList>
            <person name="Duran D."/>
            <person name="Rey L."/>
            <person name="Navarro A."/>
            <person name="Busquets A."/>
            <person name="Imperial J."/>
            <person name="Ruiz-Argueso T."/>
        </authorList>
    </citation>
    <scope>NUCLEOTIDE SEQUENCE [LARGE SCALE GENOMIC DNA]</scope>
    <source>
        <strain evidence="1 2">PAC68</strain>
    </source>
</reference>
<accession>A0A0R3LSP4</accession>
<dbReference type="STRING" id="280332.CQ12_21450"/>
<dbReference type="EMBL" id="LLXZ01000054">
    <property type="protein sequence ID" value="KRR10836.1"/>
    <property type="molecule type" value="Genomic_DNA"/>
</dbReference>
<dbReference type="Proteomes" id="UP000050863">
    <property type="component" value="Unassembled WGS sequence"/>
</dbReference>
<evidence type="ECO:0000313" key="1">
    <source>
        <dbReference type="EMBL" id="KRR10836.1"/>
    </source>
</evidence>
<protein>
    <submittedName>
        <fullName evidence="1">Uncharacterized protein</fullName>
    </submittedName>
</protein>
<keyword evidence="2" id="KW-1185">Reference proteome</keyword>
<organism evidence="1 2">
    <name type="scientific">Bradyrhizobium jicamae</name>
    <dbReference type="NCBI Taxonomy" id="280332"/>
    <lineage>
        <taxon>Bacteria</taxon>
        <taxon>Pseudomonadati</taxon>
        <taxon>Pseudomonadota</taxon>
        <taxon>Alphaproteobacteria</taxon>
        <taxon>Hyphomicrobiales</taxon>
        <taxon>Nitrobacteraceae</taxon>
        <taxon>Bradyrhizobium</taxon>
    </lineage>
</organism>
<sequence length="116" mass="12534">MSAVDEIESTPLQKVYREARRAAGKHAVTMVLVANGATTGFLPDVPPANHARCMAALQKLIGNASAGTDAKRVDDDFDAIRAKAFGTPERPTPVKKLDPVGIFKRWNNPPPVDRDN</sequence>
<comment type="caution">
    <text evidence="1">The sequence shown here is derived from an EMBL/GenBank/DDBJ whole genome shotgun (WGS) entry which is preliminary data.</text>
</comment>
<name>A0A0R3LSP4_9BRAD</name>
<evidence type="ECO:0000313" key="2">
    <source>
        <dbReference type="Proteomes" id="UP000050863"/>
    </source>
</evidence>